<comment type="caution">
    <text evidence="2">The sequence shown here is derived from an EMBL/GenBank/DDBJ whole genome shotgun (WGS) entry which is preliminary data.</text>
</comment>
<keyword evidence="3" id="KW-1185">Reference proteome</keyword>
<sequence>MTVIAEHRPVSVPEPRSPHDDHRTVDTSHLHFGELTVALAASDMPVLNDGAPVSVDQISQWARQGLIRLGEPLVTWMSYLTRARSAGGPVEWRHTREYRDIWGSDRREQIASNLAFRYLNFRPGPWPSGHQLAPREARVLRRFTARLDDGTRVFTGPADDAGTPVTTPWSHSGVSDVWQLPDEVIAVALAASDMPALAPGGGDEEVGTTHTAEGRIEDIAAWTRQGLERVGGELAAFVLAYRARDLNHSHHWNTMTSRARAEFTHIWGSDERQEQAWSLAYDGLDRLEVAVNPLPDELDIFHRTLIRTALGNHWLADRQWHL</sequence>
<organism evidence="2 3">
    <name type="scientific">Nocardiopsis rhodophaea</name>
    <dbReference type="NCBI Taxonomy" id="280238"/>
    <lineage>
        <taxon>Bacteria</taxon>
        <taxon>Bacillati</taxon>
        <taxon>Actinomycetota</taxon>
        <taxon>Actinomycetes</taxon>
        <taxon>Streptosporangiales</taxon>
        <taxon>Nocardiopsidaceae</taxon>
        <taxon>Nocardiopsis</taxon>
    </lineage>
</organism>
<protein>
    <submittedName>
        <fullName evidence="2">Uncharacterized protein</fullName>
    </submittedName>
</protein>
<accession>A0ABN2S6Q1</accession>
<proteinExistence type="predicted"/>
<name>A0ABN2S6Q1_9ACTN</name>
<dbReference type="Proteomes" id="UP001501585">
    <property type="component" value="Unassembled WGS sequence"/>
</dbReference>
<feature type="region of interest" description="Disordered" evidence="1">
    <location>
        <begin position="1"/>
        <end position="24"/>
    </location>
</feature>
<dbReference type="EMBL" id="BAAAPC010000001">
    <property type="protein sequence ID" value="GAA1981409.1"/>
    <property type="molecule type" value="Genomic_DNA"/>
</dbReference>
<reference evidence="2 3" key="1">
    <citation type="journal article" date="2019" name="Int. J. Syst. Evol. Microbiol.">
        <title>The Global Catalogue of Microorganisms (GCM) 10K type strain sequencing project: providing services to taxonomists for standard genome sequencing and annotation.</title>
        <authorList>
            <consortium name="The Broad Institute Genomics Platform"/>
            <consortium name="The Broad Institute Genome Sequencing Center for Infectious Disease"/>
            <person name="Wu L."/>
            <person name="Ma J."/>
        </authorList>
    </citation>
    <scope>NUCLEOTIDE SEQUENCE [LARGE SCALE GENOMIC DNA]</scope>
    <source>
        <strain evidence="2 3">JCM 15313</strain>
    </source>
</reference>
<dbReference type="RefSeq" id="WP_344159635.1">
    <property type="nucleotide sequence ID" value="NZ_BAAAPC010000001.1"/>
</dbReference>
<evidence type="ECO:0000313" key="3">
    <source>
        <dbReference type="Proteomes" id="UP001501585"/>
    </source>
</evidence>
<gene>
    <name evidence="2" type="ORF">GCM10009799_03130</name>
</gene>
<evidence type="ECO:0000256" key="1">
    <source>
        <dbReference type="SAM" id="MobiDB-lite"/>
    </source>
</evidence>
<evidence type="ECO:0000313" key="2">
    <source>
        <dbReference type="EMBL" id="GAA1981409.1"/>
    </source>
</evidence>